<name>A0AAV1K2P9_9NEOP</name>
<sequence>MLQVAAVLTLIYLMYQYKDTLFKLRDEEDLCQHAGRLSRSRSRSRSRSKVRACDKNCRRGRRPTRRCPDCSLCNMNNEM</sequence>
<organism evidence="1 2">
    <name type="scientific">Leptosia nina</name>
    <dbReference type="NCBI Taxonomy" id="320188"/>
    <lineage>
        <taxon>Eukaryota</taxon>
        <taxon>Metazoa</taxon>
        <taxon>Ecdysozoa</taxon>
        <taxon>Arthropoda</taxon>
        <taxon>Hexapoda</taxon>
        <taxon>Insecta</taxon>
        <taxon>Pterygota</taxon>
        <taxon>Neoptera</taxon>
        <taxon>Endopterygota</taxon>
        <taxon>Lepidoptera</taxon>
        <taxon>Glossata</taxon>
        <taxon>Ditrysia</taxon>
        <taxon>Papilionoidea</taxon>
        <taxon>Pieridae</taxon>
        <taxon>Pierinae</taxon>
        <taxon>Leptosia</taxon>
    </lineage>
</organism>
<evidence type="ECO:0000313" key="1">
    <source>
        <dbReference type="EMBL" id="CAK1556021.1"/>
    </source>
</evidence>
<reference evidence="1 2" key="1">
    <citation type="submission" date="2023-11" db="EMBL/GenBank/DDBJ databases">
        <authorList>
            <person name="Okamura Y."/>
        </authorList>
    </citation>
    <scope>NUCLEOTIDE SEQUENCE [LARGE SCALE GENOMIC DNA]</scope>
</reference>
<dbReference type="Proteomes" id="UP001497472">
    <property type="component" value="Unassembled WGS sequence"/>
</dbReference>
<keyword evidence="2" id="KW-1185">Reference proteome</keyword>
<dbReference type="AlphaFoldDB" id="A0AAV1K2P9"/>
<dbReference type="EMBL" id="CAVLEF010000281">
    <property type="protein sequence ID" value="CAK1556021.1"/>
    <property type="molecule type" value="Genomic_DNA"/>
</dbReference>
<accession>A0AAV1K2P9</accession>
<gene>
    <name evidence="1" type="ORF">LNINA_LOCUS14796</name>
</gene>
<proteinExistence type="predicted"/>
<evidence type="ECO:0000313" key="2">
    <source>
        <dbReference type="Proteomes" id="UP001497472"/>
    </source>
</evidence>
<comment type="caution">
    <text evidence="1">The sequence shown here is derived from an EMBL/GenBank/DDBJ whole genome shotgun (WGS) entry which is preliminary data.</text>
</comment>
<protein>
    <submittedName>
        <fullName evidence="1">Uncharacterized protein</fullName>
    </submittedName>
</protein>